<reference evidence="1 2" key="1">
    <citation type="journal article" date="2021" name="Elife">
        <title>Chloroplast acquisition without the gene transfer in kleptoplastic sea slugs, Plakobranchus ocellatus.</title>
        <authorList>
            <person name="Maeda T."/>
            <person name="Takahashi S."/>
            <person name="Yoshida T."/>
            <person name="Shimamura S."/>
            <person name="Takaki Y."/>
            <person name="Nagai Y."/>
            <person name="Toyoda A."/>
            <person name="Suzuki Y."/>
            <person name="Arimoto A."/>
            <person name="Ishii H."/>
            <person name="Satoh N."/>
            <person name="Nishiyama T."/>
            <person name="Hasebe M."/>
            <person name="Maruyama T."/>
            <person name="Minagawa J."/>
            <person name="Obokata J."/>
            <person name="Shigenobu S."/>
        </authorList>
    </citation>
    <scope>NUCLEOTIDE SEQUENCE [LARGE SCALE GENOMIC DNA]</scope>
</reference>
<dbReference type="Proteomes" id="UP000735302">
    <property type="component" value="Unassembled WGS sequence"/>
</dbReference>
<dbReference type="EMBL" id="BLXT01002115">
    <property type="protein sequence ID" value="GFN91227.1"/>
    <property type="molecule type" value="Genomic_DNA"/>
</dbReference>
<accession>A0AAV3Z9C3</accession>
<organism evidence="1 2">
    <name type="scientific">Plakobranchus ocellatus</name>
    <dbReference type="NCBI Taxonomy" id="259542"/>
    <lineage>
        <taxon>Eukaryota</taxon>
        <taxon>Metazoa</taxon>
        <taxon>Spiralia</taxon>
        <taxon>Lophotrochozoa</taxon>
        <taxon>Mollusca</taxon>
        <taxon>Gastropoda</taxon>
        <taxon>Heterobranchia</taxon>
        <taxon>Euthyneura</taxon>
        <taxon>Panpulmonata</taxon>
        <taxon>Sacoglossa</taxon>
        <taxon>Placobranchoidea</taxon>
        <taxon>Plakobranchidae</taxon>
        <taxon>Plakobranchus</taxon>
    </lineage>
</organism>
<keyword evidence="2" id="KW-1185">Reference proteome</keyword>
<sequence length="96" mass="10897">MNGDMHTNQRRRDYMGRVGIAKPDWLEPDQPATTKWFDYSPFVSGLSVPQLDCQCQVQEVCSYGGLIFRPDPHRLLGFLCANQELVSSNAASNSWF</sequence>
<gene>
    <name evidence="1" type="ORF">PoB_001773300</name>
</gene>
<proteinExistence type="predicted"/>
<name>A0AAV3Z9C3_9GAST</name>
<evidence type="ECO:0000313" key="2">
    <source>
        <dbReference type="Proteomes" id="UP000735302"/>
    </source>
</evidence>
<evidence type="ECO:0000313" key="1">
    <source>
        <dbReference type="EMBL" id="GFN91227.1"/>
    </source>
</evidence>
<protein>
    <submittedName>
        <fullName evidence="1">Uncharacterized protein</fullName>
    </submittedName>
</protein>
<dbReference type="AlphaFoldDB" id="A0AAV3Z9C3"/>
<comment type="caution">
    <text evidence="1">The sequence shown here is derived from an EMBL/GenBank/DDBJ whole genome shotgun (WGS) entry which is preliminary data.</text>
</comment>